<feature type="non-terminal residue" evidence="19">
    <location>
        <position position="1"/>
    </location>
</feature>
<feature type="signal peptide" evidence="17">
    <location>
        <begin position="1"/>
        <end position="23"/>
    </location>
</feature>
<comment type="pathway">
    <text evidence="3">Protein modification; protein ubiquitination.</text>
</comment>
<dbReference type="InterPro" id="IPR044600">
    <property type="entry name" value="ATL1/ATL16-like"/>
</dbReference>
<dbReference type="Pfam" id="PF13639">
    <property type="entry name" value="zf-RING_2"/>
    <property type="match status" value="1"/>
</dbReference>
<dbReference type="Proteomes" id="UP000428333">
    <property type="component" value="Linkage Group LG05"/>
</dbReference>
<evidence type="ECO:0000256" key="15">
    <source>
        <dbReference type="SAM" id="MobiDB-lite"/>
    </source>
</evidence>
<dbReference type="GO" id="GO:0061630">
    <property type="term" value="F:ubiquitin protein ligase activity"/>
    <property type="evidence" value="ECO:0007669"/>
    <property type="project" value="UniProtKB-EC"/>
</dbReference>
<dbReference type="PROSITE" id="PS50089">
    <property type="entry name" value="ZF_RING_2"/>
    <property type="match status" value="1"/>
</dbReference>
<keyword evidence="7" id="KW-0479">Metal-binding</keyword>
<evidence type="ECO:0000256" key="11">
    <source>
        <dbReference type="ARBA" id="ARBA00022989"/>
    </source>
</evidence>
<evidence type="ECO:0000256" key="8">
    <source>
        <dbReference type="ARBA" id="ARBA00022771"/>
    </source>
</evidence>
<dbReference type="InterPro" id="IPR013083">
    <property type="entry name" value="Znf_RING/FYVE/PHD"/>
</dbReference>
<keyword evidence="5" id="KW-0808">Transferase</keyword>
<dbReference type="PANTHER" id="PTHR46913:SF1">
    <property type="entry name" value="RING-H2 FINGER PROTEIN ATL16"/>
    <property type="match status" value="1"/>
</dbReference>
<sequence>MRENLRPWIVLLLSIHHAVVISATLEPSLDDDYLAPADPPSTPWSPRSRGYIASGVVLALVILYCGLTSLISVILALVTLCYGLAWLKGDVVVPDQTLTIDPTIVYSEVKGFEADDASLECAVCLSEFGKAEKLRLLPVCNHVFHPGCVDPWLSAHATCPLCRSNLAPEHDESRQTRYFTFLSHDPAEPESAALVGRSDTTFERVRCSRKGYRSGSGSGGISRLGFLSTSPHEVVVVDGGEEVTAVAPRSLECVTVPLRQLVWESGERNKEDVEGGERSLRLDDGSVV</sequence>
<protein>
    <recommendedName>
        <fullName evidence="4">RING-type E3 ubiquitin transferase</fullName>
        <ecNumber evidence="4">2.3.2.27</ecNumber>
    </recommendedName>
</protein>
<dbReference type="InterPro" id="IPR001841">
    <property type="entry name" value="Znf_RING"/>
</dbReference>
<feature type="domain" description="RING-type" evidence="18">
    <location>
        <begin position="121"/>
        <end position="163"/>
    </location>
</feature>
<evidence type="ECO:0000256" key="13">
    <source>
        <dbReference type="ARBA" id="ARBA00024209"/>
    </source>
</evidence>
<keyword evidence="6 16" id="KW-0812">Transmembrane</keyword>
<dbReference type="FunFam" id="3.30.40.10:FF:000187">
    <property type="entry name" value="E3 ubiquitin-protein ligase ATL6"/>
    <property type="match status" value="1"/>
</dbReference>
<keyword evidence="9" id="KW-0833">Ubl conjugation pathway</keyword>
<evidence type="ECO:0000256" key="2">
    <source>
        <dbReference type="ARBA" id="ARBA00004167"/>
    </source>
</evidence>
<evidence type="ECO:0000256" key="7">
    <source>
        <dbReference type="ARBA" id="ARBA00022723"/>
    </source>
</evidence>
<comment type="caution">
    <text evidence="19">The sequence shown here is derived from an EMBL/GenBank/DDBJ whole genome shotgun (WGS) entry which is preliminary data.</text>
</comment>
<keyword evidence="17" id="KW-0732">Signal</keyword>
<organism evidence="19 20">
    <name type="scientific">Rhododendron williamsianum</name>
    <dbReference type="NCBI Taxonomy" id="262921"/>
    <lineage>
        <taxon>Eukaryota</taxon>
        <taxon>Viridiplantae</taxon>
        <taxon>Streptophyta</taxon>
        <taxon>Embryophyta</taxon>
        <taxon>Tracheophyta</taxon>
        <taxon>Spermatophyta</taxon>
        <taxon>Magnoliopsida</taxon>
        <taxon>eudicotyledons</taxon>
        <taxon>Gunneridae</taxon>
        <taxon>Pentapetalae</taxon>
        <taxon>asterids</taxon>
        <taxon>Ericales</taxon>
        <taxon>Ericaceae</taxon>
        <taxon>Ericoideae</taxon>
        <taxon>Rhodoreae</taxon>
        <taxon>Rhododendron</taxon>
    </lineage>
</organism>
<evidence type="ECO:0000256" key="1">
    <source>
        <dbReference type="ARBA" id="ARBA00000900"/>
    </source>
</evidence>
<evidence type="ECO:0000313" key="19">
    <source>
        <dbReference type="EMBL" id="KAE9458875.1"/>
    </source>
</evidence>
<accession>A0A6A4LM68</accession>
<dbReference type="EC" id="2.3.2.27" evidence="4"/>
<evidence type="ECO:0000256" key="4">
    <source>
        <dbReference type="ARBA" id="ARBA00012483"/>
    </source>
</evidence>
<dbReference type="GO" id="GO:0008270">
    <property type="term" value="F:zinc ion binding"/>
    <property type="evidence" value="ECO:0007669"/>
    <property type="project" value="UniProtKB-KW"/>
</dbReference>
<evidence type="ECO:0000256" key="14">
    <source>
        <dbReference type="PROSITE-ProRule" id="PRU00175"/>
    </source>
</evidence>
<dbReference type="SMART" id="SM00184">
    <property type="entry name" value="RING"/>
    <property type="match status" value="1"/>
</dbReference>
<evidence type="ECO:0000256" key="17">
    <source>
        <dbReference type="SAM" id="SignalP"/>
    </source>
</evidence>
<name>A0A6A4LM68_9ERIC</name>
<evidence type="ECO:0000256" key="3">
    <source>
        <dbReference type="ARBA" id="ARBA00004906"/>
    </source>
</evidence>
<evidence type="ECO:0000259" key="18">
    <source>
        <dbReference type="PROSITE" id="PS50089"/>
    </source>
</evidence>
<proteinExistence type="inferred from homology"/>
<comment type="subcellular location">
    <subcellularLocation>
        <location evidence="2">Membrane</location>
        <topology evidence="2">Single-pass membrane protein</topology>
    </subcellularLocation>
</comment>
<evidence type="ECO:0000256" key="10">
    <source>
        <dbReference type="ARBA" id="ARBA00022833"/>
    </source>
</evidence>
<dbReference type="Gene3D" id="3.30.40.10">
    <property type="entry name" value="Zinc/RING finger domain, C3HC4 (zinc finger)"/>
    <property type="match status" value="1"/>
</dbReference>
<dbReference type="GO" id="GO:0016020">
    <property type="term" value="C:membrane"/>
    <property type="evidence" value="ECO:0007669"/>
    <property type="project" value="UniProtKB-SubCell"/>
</dbReference>
<keyword evidence="12 16" id="KW-0472">Membrane</keyword>
<evidence type="ECO:0000256" key="12">
    <source>
        <dbReference type="ARBA" id="ARBA00023136"/>
    </source>
</evidence>
<evidence type="ECO:0000256" key="9">
    <source>
        <dbReference type="ARBA" id="ARBA00022786"/>
    </source>
</evidence>
<dbReference type="GO" id="GO:0016567">
    <property type="term" value="P:protein ubiquitination"/>
    <property type="evidence" value="ECO:0007669"/>
    <property type="project" value="InterPro"/>
</dbReference>
<keyword evidence="11 16" id="KW-1133">Transmembrane helix</keyword>
<gene>
    <name evidence="19" type="ORF">C3L33_09209</name>
</gene>
<keyword evidence="20" id="KW-1185">Reference proteome</keyword>
<evidence type="ECO:0000256" key="5">
    <source>
        <dbReference type="ARBA" id="ARBA00022679"/>
    </source>
</evidence>
<evidence type="ECO:0000313" key="20">
    <source>
        <dbReference type="Proteomes" id="UP000428333"/>
    </source>
</evidence>
<dbReference type="AlphaFoldDB" id="A0A6A4LM68"/>
<dbReference type="CDD" id="cd16454">
    <property type="entry name" value="RING-H2_PA-TM-RING"/>
    <property type="match status" value="1"/>
</dbReference>
<evidence type="ECO:0000256" key="16">
    <source>
        <dbReference type="SAM" id="Phobius"/>
    </source>
</evidence>
<evidence type="ECO:0000256" key="6">
    <source>
        <dbReference type="ARBA" id="ARBA00022692"/>
    </source>
</evidence>
<keyword evidence="10" id="KW-0862">Zinc</keyword>
<comment type="similarity">
    <text evidence="13">Belongs to the RING-type zinc finger family. ATL subfamily.</text>
</comment>
<comment type="catalytic activity">
    <reaction evidence="1">
        <text>S-ubiquitinyl-[E2 ubiquitin-conjugating enzyme]-L-cysteine + [acceptor protein]-L-lysine = [E2 ubiquitin-conjugating enzyme]-L-cysteine + N(6)-ubiquitinyl-[acceptor protein]-L-lysine.</text>
        <dbReference type="EC" id="2.3.2.27"/>
    </reaction>
</comment>
<reference evidence="19 20" key="1">
    <citation type="journal article" date="2019" name="Genome Biol. Evol.">
        <title>The Rhododendron genome and chromosomal organization provide insight into shared whole-genome duplications across the heath family (Ericaceae).</title>
        <authorList>
            <person name="Soza V.L."/>
            <person name="Lindsley D."/>
            <person name="Waalkes A."/>
            <person name="Ramage E."/>
            <person name="Patwardhan R.P."/>
            <person name="Burton J.N."/>
            <person name="Adey A."/>
            <person name="Kumar A."/>
            <person name="Qiu R."/>
            <person name="Shendure J."/>
            <person name="Hall B."/>
        </authorList>
    </citation>
    <scope>NUCLEOTIDE SEQUENCE [LARGE SCALE GENOMIC DNA]</scope>
    <source>
        <strain evidence="19">RSF 1966-606</strain>
    </source>
</reference>
<dbReference type="OrthoDB" id="8062037at2759"/>
<feature type="chain" id="PRO_5025456589" description="RING-type E3 ubiquitin transferase" evidence="17">
    <location>
        <begin position="24"/>
        <end position="288"/>
    </location>
</feature>
<dbReference type="SUPFAM" id="SSF57850">
    <property type="entry name" value="RING/U-box"/>
    <property type="match status" value="1"/>
</dbReference>
<feature type="transmembrane region" description="Helical" evidence="16">
    <location>
        <begin position="51"/>
        <end position="78"/>
    </location>
</feature>
<feature type="region of interest" description="Disordered" evidence="15">
    <location>
        <begin position="267"/>
        <end position="288"/>
    </location>
</feature>
<keyword evidence="8 14" id="KW-0863">Zinc-finger</keyword>
<dbReference type="PANTHER" id="PTHR46913">
    <property type="entry name" value="RING-H2 FINGER PROTEIN ATL16"/>
    <property type="match status" value="1"/>
</dbReference>
<dbReference type="EMBL" id="QEFC01001231">
    <property type="protein sequence ID" value="KAE9458875.1"/>
    <property type="molecule type" value="Genomic_DNA"/>
</dbReference>